<dbReference type="EMBL" id="JAATTO010000046">
    <property type="protein sequence ID" value="MBC9982177.1"/>
    <property type="molecule type" value="Genomic_DNA"/>
</dbReference>
<feature type="compositionally biased region" description="Low complexity" evidence="1">
    <location>
        <begin position="71"/>
        <end position="81"/>
    </location>
</feature>
<proteinExistence type="predicted"/>
<organism evidence="2 3">
    <name type="scientific">Bradyrhizobium campsiandrae</name>
    <dbReference type="NCBI Taxonomy" id="1729892"/>
    <lineage>
        <taxon>Bacteria</taxon>
        <taxon>Pseudomonadati</taxon>
        <taxon>Pseudomonadota</taxon>
        <taxon>Alphaproteobacteria</taxon>
        <taxon>Hyphomicrobiales</taxon>
        <taxon>Nitrobacteraceae</taxon>
        <taxon>Bradyrhizobium</taxon>
    </lineage>
</organism>
<keyword evidence="3" id="KW-1185">Reference proteome</keyword>
<accession>A0ABR7UE80</accession>
<evidence type="ECO:0000313" key="3">
    <source>
        <dbReference type="Proteomes" id="UP000639516"/>
    </source>
</evidence>
<gene>
    <name evidence="2" type="ORF">HA482_28605</name>
</gene>
<dbReference type="RefSeq" id="WP_188107745.1">
    <property type="nucleotide sequence ID" value="NZ_JAANIH010000089.1"/>
</dbReference>
<reference evidence="2 3" key="1">
    <citation type="journal article" date="2020" name="Arch. Microbiol.">
        <title>Bradyrhizobium campsiandrae sp. nov., a nitrogen-fixing bacterial strain isolated from a native leguminous tree from the Amazon adapted to flooded conditions.</title>
        <authorList>
            <person name="Cabral Michel D."/>
            <person name="Martins da Costa E."/>
            <person name="Azarias Guimaraes A."/>
            <person name="Soares de Carvalho T."/>
            <person name="Santos de Castro Caputo P."/>
            <person name="Willems A."/>
            <person name="de Souza Moreira F.M."/>
        </authorList>
    </citation>
    <scope>NUCLEOTIDE SEQUENCE [LARGE SCALE GENOMIC DNA]</scope>
    <source>
        <strain evidence="3">INPA 384B</strain>
    </source>
</reference>
<name>A0ABR7UE80_9BRAD</name>
<sequence>MSRATLLADLQAASADYATAQRQLAEAQFSARHGMAHNLTFAESREHVAYHRWLRAGEAYSAVAPKPAPKPAIATKLPPKASTITPRDPGAEAVANYWRR</sequence>
<comment type="caution">
    <text evidence="2">The sequence shown here is derived from an EMBL/GenBank/DDBJ whole genome shotgun (WGS) entry which is preliminary data.</text>
</comment>
<evidence type="ECO:0000313" key="2">
    <source>
        <dbReference type="EMBL" id="MBC9982177.1"/>
    </source>
</evidence>
<feature type="region of interest" description="Disordered" evidence="1">
    <location>
        <begin position="65"/>
        <end position="92"/>
    </location>
</feature>
<dbReference type="Proteomes" id="UP000639516">
    <property type="component" value="Unassembled WGS sequence"/>
</dbReference>
<evidence type="ECO:0000256" key="1">
    <source>
        <dbReference type="SAM" id="MobiDB-lite"/>
    </source>
</evidence>
<protein>
    <submittedName>
        <fullName evidence="2">Uncharacterized protein</fullName>
    </submittedName>
</protein>